<name>X1DZ76_9ZZZZ</name>
<gene>
    <name evidence="2" type="ORF">S01H4_39730</name>
</gene>
<feature type="compositionally biased region" description="Polar residues" evidence="1">
    <location>
        <begin position="11"/>
        <end position="23"/>
    </location>
</feature>
<evidence type="ECO:0000313" key="2">
    <source>
        <dbReference type="EMBL" id="GAH01708.1"/>
    </source>
</evidence>
<dbReference type="EMBL" id="BART01021557">
    <property type="protein sequence ID" value="GAH01708.1"/>
    <property type="molecule type" value="Genomic_DNA"/>
</dbReference>
<sequence>DTPPVDAVAESTPTNDSPQDASSLFGSESEFIFLSKISINTIAAPDASSLFGSPPTPTVDAVVAEPTPTNDSPQDASALFGSESKFFYEFKIEVDIIAAPDASSLFGGSDNPSITSTPINDNFVDQTLEIFGGTPMKVKESAFKLMYKT</sequence>
<accession>X1DZ76</accession>
<evidence type="ECO:0000256" key="1">
    <source>
        <dbReference type="SAM" id="MobiDB-lite"/>
    </source>
</evidence>
<reference evidence="2" key="1">
    <citation type="journal article" date="2014" name="Front. Microbiol.">
        <title>High frequency of phylogenetically diverse reductive dehalogenase-homologous genes in deep subseafloor sedimentary metagenomes.</title>
        <authorList>
            <person name="Kawai M."/>
            <person name="Futagami T."/>
            <person name="Toyoda A."/>
            <person name="Takaki Y."/>
            <person name="Nishi S."/>
            <person name="Hori S."/>
            <person name="Arai W."/>
            <person name="Tsubouchi T."/>
            <person name="Morono Y."/>
            <person name="Uchiyama I."/>
            <person name="Ito T."/>
            <person name="Fujiyama A."/>
            <person name="Inagaki F."/>
            <person name="Takami H."/>
        </authorList>
    </citation>
    <scope>NUCLEOTIDE SEQUENCE</scope>
    <source>
        <strain evidence="2">Expedition CK06-06</strain>
    </source>
</reference>
<feature type="non-terminal residue" evidence="2">
    <location>
        <position position="1"/>
    </location>
</feature>
<organism evidence="2">
    <name type="scientific">marine sediment metagenome</name>
    <dbReference type="NCBI Taxonomy" id="412755"/>
    <lineage>
        <taxon>unclassified sequences</taxon>
        <taxon>metagenomes</taxon>
        <taxon>ecological metagenomes</taxon>
    </lineage>
</organism>
<dbReference type="AlphaFoldDB" id="X1DZ76"/>
<feature type="region of interest" description="Disordered" evidence="1">
    <location>
        <begin position="1"/>
        <end position="23"/>
    </location>
</feature>
<feature type="region of interest" description="Disordered" evidence="1">
    <location>
        <begin position="48"/>
        <end position="76"/>
    </location>
</feature>
<proteinExistence type="predicted"/>
<comment type="caution">
    <text evidence="2">The sequence shown here is derived from an EMBL/GenBank/DDBJ whole genome shotgun (WGS) entry which is preliminary data.</text>
</comment>
<protein>
    <submittedName>
        <fullName evidence="2">Uncharacterized protein</fullName>
    </submittedName>
</protein>